<protein>
    <recommendedName>
        <fullName evidence="3">tRNA-5-taurinomethyluridine 2-sulfurtransferase</fullName>
        <ecNumber evidence="3">2.8.1.14</ecNumber>
    </recommendedName>
</protein>
<dbReference type="EC" id="2.8.1.14" evidence="3"/>
<feature type="chain" id="PRO_5042128378" description="tRNA-5-taurinomethyluridine 2-sulfurtransferase" evidence="12">
    <location>
        <begin position="25"/>
        <end position="708"/>
    </location>
</feature>
<dbReference type="GO" id="GO:0008033">
    <property type="term" value="P:tRNA processing"/>
    <property type="evidence" value="ECO:0007669"/>
    <property type="project" value="UniProtKB-KW"/>
</dbReference>
<evidence type="ECO:0000256" key="7">
    <source>
        <dbReference type="ARBA" id="ARBA00022741"/>
    </source>
</evidence>
<feature type="signal peptide" evidence="12">
    <location>
        <begin position="1"/>
        <end position="24"/>
    </location>
</feature>
<dbReference type="GO" id="GO:0005524">
    <property type="term" value="F:ATP binding"/>
    <property type="evidence" value="ECO:0007669"/>
    <property type="project" value="UniProtKB-KW"/>
</dbReference>
<dbReference type="FunFam" id="2.30.30.280:FF:000001">
    <property type="entry name" value="tRNA-specific 2-thiouridylase MnmA"/>
    <property type="match status" value="1"/>
</dbReference>
<dbReference type="InterPro" id="IPR014729">
    <property type="entry name" value="Rossmann-like_a/b/a_fold"/>
</dbReference>
<evidence type="ECO:0000313" key="17">
    <source>
        <dbReference type="Proteomes" id="UP001224775"/>
    </source>
</evidence>
<evidence type="ECO:0000256" key="8">
    <source>
        <dbReference type="ARBA" id="ARBA00022840"/>
    </source>
</evidence>
<dbReference type="GO" id="GO:0061708">
    <property type="term" value="F:tRNA-5-taurinomethyluridine 2-sulfurtransferase"/>
    <property type="evidence" value="ECO:0007669"/>
    <property type="project" value="UniProtKB-EC"/>
</dbReference>
<comment type="catalytic activity">
    <reaction evidence="11">
        <text>5-taurinomethyluridine(34) in tRNA + S-sulfanyl-L-cysteinyl-[protein] + AH2 + ATP = 5-taurinomethyl-2-thiouridine(34) in tRNA + L-cysteinyl-[protein] + A + AMP + diphosphate + H(+)</text>
        <dbReference type="Rhea" id="RHEA:47040"/>
        <dbReference type="Rhea" id="RHEA-COMP:10131"/>
        <dbReference type="Rhea" id="RHEA-COMP:11726"/>
        <dbReference type="Rhea" id="RHEA-COMP:11732"/>
        <dbReference type="Rhea" id="RHEA-COMP:11733"/>
        <dbReference type="ChEBI" id="CHEBI:13193"/>
        <dbReference type="ChEBI" id="CHEBI:15378"/>
        <dbReference type="ChEBI" id="CHEBI:17499"/>
        <dbReference type="ChEBI" id="CHEBI:29950"/>
        <dbReference type="ChEBI" id="CHEBI:30616"/>
        <dbReference type="ChEBI" id="CHEBI:33019"/>
        <dbReference type="ChEBI" id="CHEBI:61963"/>
        <dbReference type="ChEBI" id="CHEBI:87171"/>
        <dbReference type="ChEBI" id="CHEBI:87172"/>
        <dbReference type="ChEBI" id="CHEBI:456215"/>
        <dbReference type="EC" id="2.8.1.14"/>
    </reaction>
</comment>
<keyword evidence="17" id="KW-1185">Reference proteome</keyword>
<dbReference type="EMBL" id="JATAAI010000034">
    <property type="protein sequence ID" value="KAK1735413.1"/>
    <property type="molecule type" value="Genomic_DNA"/>
</dbReference>
<dbReference type="Gene3D" id="2.40.30.10">
    <property type="entry name" value="Translation factors"/>
    <property type="match status" value="1"/>
</dbReference>
<name>A0AAD8XXB8_9STRA</name>
<dbReference type="HAMAP" id="MF_00144">
    <property type="entry name" value="tRNA_thiouridyl_MnmA"/>
    <property type="match status" value="1"/>
</dbReference>
<dbReference type="NCBIfam" id="NF001138">
    <property type="entry name" value="PRK00143.1"/>
    <property type="match status" value="1"/>
</dbReference>
<evidence type="ECO:0000256" key="9">
    <source>
        <dbReference type="ARBA" id="ARBA00022884"/>
    </source>
</evidence>
<comment type="similarity">
    <text evidence="2">Belongs to the MnmA/TRMU family.</text>
</comment>
<dbReference type="Pfam" id="PF20259">
    <property type="entry name" value="tRNA_Me_trans_M"/>
    <property type="match status" value="1"/>
</dbReference>
<dbReference type="AlphaFoldDB" id="A0AAD8XXB8"/>
<comment type="caution">
    <text evidence="16">The sequence shown here is derived from an EMBL/GenBank/DDBJ whole genome shotgun (WGS) entry which is preliminary data.</text>
</comment>
<evidence type="ECO:0000313" key="16">
    <source>
        <dbReference type="EMBL" id="KAK1735413.1"/>
    </source>
</evidence>
<comment type="function">
    <text evidence="1">Catalyzes the 2-thiolation of uridine at the wobble position (U34) of mitochondrial tRNA(Lys), tRNA(Glu) and tRNA(Gln). Required for the formation of 5-taurinomethyl-2-thiouridine (tm5s2U) of mitochondrial tRNA(Lys), tRNA(Glu), and tRNA(Gln) at the wobble position. ATP is required to activate the C2 atom of the wobble base.</text>
</comment>
<evidence type="ECO:0000259" key="15">
    <source>
        <dbReference type="Pfam" id="PF20259"/>
    </source>
</evidence>
<evidence type="ECO:0000256" key="4">
    <source>
        <dbReference type="ARBA" id="ARBA00022555"/>
    </source>
</evidence>
<keyword evidence="16" id="KW-0489">Methyltransferase</keyword>
<keyword evidence="7" id="KW-0547">Nucleotide-binding</keyword>
<dbReference type="Gene3D" id="3.90.1010.10">
    <property type="match status" value="1"/>
</dbReference>
<evidence type="ECO:0000256" key="1">
    <source>
        <dbReference type="ARBA" id="ARBA00003986"/>
    </source>
</evidence>
<evidence type="ECO:0000256" key="5">
    <source>
        <dbReference type="ARBA" id="ARBA00022679"/>
    </source>
</evidence>
<feature type="domain" description="tRNA-specific 2-thiouridylase MnmA-like central" evidence="15">
    <location>
        <begin position="510"/>
        <end position="578"/>
    </location>
</feature>
<dbReference type="Pfam" id="PF20258">
    <property type="entry name" value="tRNA_Me_trans_C"/>
    <property type="match status" value="1"/>
</dbReference>
<dbReference type="Gene3D" id="2.30.30.280">
    <property type="entry name" value="Adenine nucleotide alpha hydrolases-like domains"/>
    <property type="match status" value="1"/>
</dbReference>
<evidence type="ECO:0000256" key="10">
    <source>
        <dbReference type="ARBA" id="ARBA00023157"/>
    </source>
</evidence>
<evidence type="ECO:0000259" key="13">
    <source>
        <dbReference type="Pfam" id="PF02657"/>
    </source>
</evidence>
<keyword evidence="8" id="KW-0067">ATP-binding</keyword>
<dbReference type="InterPro" id="IPR023382">
    <property type="entry name" value="MnmA-like_central_sf"/>
</dbReference>
<dbReference type="SUPFAM" id="SSF52402">
    <property type="entry name" value="Adenine nucleotide alpha hydrolases-like"/>
    <property type="match status" value="1"/>
</dbReference>
<dbReference type="InterPro" id="IPR003808">
    <property type="entry name" value="Fe-S_metab-assoc_dom"/>
</dbReference>
<dbReference type="Pfam" id="PF03054">
    <property type="entry name" value="tRNA_Me_trans"/>
    <property type="match status" value="1"/>
</dbReference>
<reference evidence="16" key="1">
    <citation type="submission" date="2023-06" db="EMBL/GenBank/DDBJ databases">
        <title>Survivors Of The Sea: Transcriptome response of Skeletonema marinoi to long-term dormancy.</title>
        <authorList>
            <person name="Pinder M.I.M."/>
            <person name="Kourtchenko O."/>
            <person name="Robertson E.K."/>
            <person name="Larsson T."/>
            <person name="Maumus F."/>
            <person name="Osuna-Cruz C.M."/>
            <person name="Vancaester E."/>
            <person name="Stenow R."/>
            <person name="Vandepoele K."/>
            <person name="Ploug H."/>
            <person name="Bruchert V."/>
            <person name="Godhe A."/>
            <person name="Topel M."/>
        </authorList>
    </citation>
    <scope>NUCLEOTIDE SEQUENCE</scope>
    <source>
        <strain evidence="16">R05AC</strain>
    </source>
</reference>
<dbReference type="GO" id="GO:0000049">
    <property type="term" value="F:tRNA binding"/>
    <property type="evidence" value="ECO:0007669"/>
    <property type="project" value="UniProtKB-KW"/>
</dbReference>
<sequence>MIHSWKSLVLCHILWPLAIHDVSSFSPSITLPSRPSIHARHQNHHRCQTGDAHGNRLLSRIRLSVVDDNNDDDGTAPDDKNLPLFIEAKDSSSRSIISDIPSSLLQSIETVRQRHFSTTATNGDASSNENLLKQLVELTNSKKSEATETFLDNCISFQQMERVPGCIATVHVKTTLIPTSDNPNEYRVLVQGSSDALLSGGLVELLSKVLAGSDTENCVTASDVLKLQPEALTTALGLQNVLTRGRNDGMASMMRVVQRQIQSLLDAQFVGGEQQFGEKNTEASIETTNVNGSERKPTVAMLLSGGVDSSVAMHLLLRQNYNVTAFYLRIWLEDELAHLGECPWEDDLQVCQSVCEHAGNVTLETVSLGKEYRERVVQYTIEEAQRGRTPNPDIMCNSRIKFGCFLEYIEKAGLDFDHVASGHYARLEDVVSPSTTTNLQKRLFRAPDPVKDQSYFLCALTQKQLSKVIFPIGMYQKSEVRELANEFQLPNRNRPDSQGLCFLGKVKFDEFLASYLGNRPGDVVDAMTGDIIGRHNGLWYHTVGQRKGIGKVMFPLATAHGPWYVVAKDQGRDIVYVSNRYDEDDFARARSEFELEDIRWISGTPPLDVKGTETDAEWSEVRFDLKIRHGPKIVQGTLMLSGDGFTGNVHLDNKDGGLAPGQYVVFYQIGTLECLGAGVISEKHWAKFLQTQHNETSTGEEQELEVKR</sequence>
<dbReference type="InterPro" id="IPR004506">
    <property type="entry name" value="MnmA-like"/>
</dbReference>
<feature type="domain" description="Fe-S metabolism associated" evidence="13">
    <location>
        <begin position="158"/>
        <end position="259"/>
    </location>
</feature>
<organism evidence="16 17">
    <name type="scientific">Skeletonema marinoi</name>
    <dbReference type="NCBI Taxonomy" id="267567"/>
    <lineage>
        <taxon>Eukaryota</taxon>
        <taxon>Sar</taxon>
        <taxon>Stramenopiles</taxon>
        <taxon>Ochrophyta</taxon>
        <taxon>Bacillariophyta</taxon>
        <taxon>Coscinodiscophyceae</taxon>
        <taxon>Thalassiosirophycidae</taxon>
        <taxon>Thalassiosirales</taxon>
        <taxon>Skeletonemataceae</taxon>
        <taxon>Skeletonema</taxon>
        <taxon>Skeletonema marinoi-dohrnii complex</taxon>
    </lineage>
</organism>
<keyword evidence="6" id="KW-0819">tRNA processing</keyword>
<dbReference type="PANTHER" id="PTHR43052">
    <property type="match status" value="1"/>
</dbReference>
<feature type="domain" description="tRNA-specific 2-thiouridylase MnmA-like C-terminal" evidence="14">
    <location>
        <begin position="591"/>
        <end position="680"/>
    </location>
</feature>
<dbReference type="PANTHER" id="PTHR43052:SF1">
    <property type="entry name" value="TRNA-5-TAURINOMETHYLURIDINE 2-SULFURTRANSFERASE"/>
    <property type="match status" value="1"/>
</dbReference>
<dbReference type="CDD" id="cd01998">
    <property type="entry name" value="MnmA_TRMU-like"/>
    <property type="match status" value="1"/>
</dbReference>
<evidence type="ECO:0000256" key="6">
    <source>
        <dbReference type="ARBA" id="ARBA00022694"/>
    </source>
</evidence>
<dbReference type="InterPro" id="IPR046884">
    <property type="entry name" value="MnmA-like_central"/>
</dbReference>
<evidence type="ECO:0000256" key="11">
    <source>
        <dbReference type="ARBA" id="ARBA00049564"/>
    </source>
</evidence>
<dbReference type="Gene3D" id="3.40.50.620">
    <property type="entry name" value="HUPs"/>
    <property type="match status" value="1"/>
</dbReference>
<keyword evidence="4" id="KW-0820">tRNA-binding</keyword>
<keyword evidence="10" id="KW-1015">Disulfide bond</keyword>
<evidence type="ECO:0000256" key="12">
    <source>
        <dbReference type="SAM" id="SignalP"/>
    </source>
</evidence>
<proteinExistence type="inferred from homology"/>
<keyword evidence="9" id="KW-0694">RNA-binding</keyword>
<dbReference type="GO" id="GO:0008168">
    <property type="term" value="F:methyltransferase activity"/>
    <property type="evidence" value="ECO:0007669"/>
    <property type="project" value="UniProtKB-KW"/>
</dbReference>
<dbReference type="InterPro" id="IPR046885">
    <property type="entry name" value="MnmA-like_C"/>
</dbReference>
<keyword evidence="5 16" id="KW-0808">Transferase</keyword>
<accession>A0AAD8XXB8</accession>
<dbReference type="InterPro" id="IPR051305">
    <property type="entry name" value="tRNA_2-thiouridylase_MnmA"/>
</dbReference>
<keyword evidence="12" id="KW-0732">Signal</keyword>
<evidence type="ECO:0000259" key="14">
    <source>
        <dbReference type="Pfam" id="PF20258"/>
    </source>
</evidence>
<dbReference type="GO" id="GO:0032259">
    <property type="term" value="P:methylation"/>
    <property type="evidence" value="ECO:0007669"/>
    <property type="project" value="UniProtKB-KW"/>
</dbReference>
<dbReference type="Proteomes" id="UP001224775">
    <property type="component" value="Unassembled WGS sequence"/>
</dbReference>
<evidence type="ECO:0000256" key="2">
    <source>
        <dbReference type="ARBA" id="ARBA00006191"/>
    </source>
</evidence>
<dbReference type="Pfam" id="PF02657">
    <property type="entry name" value="SufE"/>
    <property type="match status" value="1"/>
</dbReference>
<dbReference type="SUPFAM" id="SSF82649">
    <property type="entry name" value="SufE/NifU"/>
    <property type="match status" value="1"/>
</dbReference>
<evidence type="ECO:0000256" key="3">
    <source>
        <dbReference type="ARBA" id="ARBA00011953"/>
    </source>
</evidence>
<dbReference type="NCBIfam" id="TIGR00420">
    <property type="entry name" value="trmU"/>
    <property type="match status" value="1"/>
</dbReference>
<gene>
    <name evidence="16" type="ORF">QTG54_014027</name>
</gene>